<dbReference type="Pfam" id="PF07893">
    <property type="entry name" value="DUF1668"/>
    <property type="match status" value="1"/>
</dbReference>
<comment type="caution">
    <text evidence="1">The sequence shown here is derived from an EMBL/GenBank/DDBJ whole genome shotgun (WGS) entry which is preliminary data.</text>
</comment>
<dbReference type="EMBL" id="LWDX02032170">
    <property type="protein sequence ID" value="OEL27570.1"/>
    <property type="molecule type" value="Genomic_DNA"/>
</dbReference>
<sequence>MEPARLHEQVIHYRPLAAGRPYTPDTEVFARFGGGSKILCADGAGHAAVYDAEEQSFVAMPAMNSPKGWGHFAFSVSVPLAAARRSDCKDVLSTGEHSDSVYVLDMTGGKFTNASCFEELAYRGGRDGWRWRPLPPPPFLRGPEFDVPRGASPKYAVVGGGGTTRICVSTGPAYAFDGAPPAATYTYDVASREWSKAGDWALQFLGRGEHVPELGVWIGLSSDIYNPYGIYAVDLTGSAFAGGAPPTAQHVGLDLDPPPPEPKLGDPEWLLEDNALVNLGSGRFCVARFFNHYYEQYTPAMAVLTGVEVVPSGGAGGDGRQSGDHGGLSLIRHKSQYIMTDGATTRVL</sequence>
<evidence type="ECO:0000313" key="2">
    <source>
        <dbReference type="Proteomes" id="UP000095767"/>
    </source>
</evidence>
<organism evidence="1 2">
    <name type="scientific">Dichanthelium oligosanthes</name>
    <dbReference type="NCBI Taxonomy" id="888268"/>
    <lineage>
        <taxon>Eukaryota</taxon>
        <taxon>Viridiplantae</taxon>
        <taxon>Streptophyta</taxon>
        <taxon>Embryophyta</taxon>
        <taxon>Tracheophyta</taxon>
        <taxon>Spermatophyta</taxon>
        <taxon>Magnoliopsida</taxon>
        <taxon>Liliopsida</taxon>
        <taxon>Poales</taxon>
        <taxon>Poaceae</taxon>
        <taxon>PACMAD clade</taxon>
        <taxon>Panicoideae</taxon>
        <taxon>Panicodae</taxon>
        <taxon>Paniceae</taxon>
        <taxon>Dichantheliinae</taxon>
        <taxon>Dichanthelium</taxon>
    </lineage>
</organism>
<proteinExistence type="predicted"/>
<gene>
    <name evidence="1" type="ORF">BAE44_0011412</name>
</gene>
<dbReference type="PANTHER" id="PTHR33085">
    <property type="entry name" value="OS12G0113100 PROTEIN-RELATED"/>
    <property type="match status" value="1"/>
</dbReference>
<dbReference type="Proteomes" id="UP000095767">
    <property type="component" value="Unassembled WGS sequence"/>
</dbReference>
<dbReference type="OrthoDB" id="591320at2759"/>
<accession>A0A1E5VR20</accession>
<dbReference type="AlphaFoldDB" id="A0A1E5VR20"/>
<keyword evidence="2" id="KW-1185">Reference proteome</keyword>
<dbReference type="InterPro" id="IPR012871">
    <property type="entry name" value="DUF1668_ORYSA"/>
</dbReference>
<reference evidence="1 2" key="1">
    <citation type="submission" date="2016-09" db="EMBL/GenBank/DDBJ databases">
        <title>The draft genome of Dichanthelium oligosanthes: A C3 panicoid grass species.</title>
        <authorList>
            <person name="Studer A.J."/>
            <person name="Schnable J.C."/>
            <person name="Brutnell T.P."/>
        </authorList>
    </citation>
    <scope>NUCLEOTIDE SEQUENCE [LARGE SCALE GENOMIC DNA]</scope>
    <source>
        <strain evidence="2">cv. Kellogg 1175</strain>
        <tissue evidence="1">Leaf</tissue>
    </source>
</reference>
<name>A0A1E5VR20_9POAL</name>
<protein>
    <recommendedName>
        <fullName evidence="3">F-box/kelch-repeat protein</fullName>
    </recommendedName>
</protein>
<evidence type="ECO:0000313" key="1">
    <source>
        <dbReference type="EMBL" id="OEL27570.1"/>
    </source>
</evidence>
<evidence type="ECO:0008006" key="3">
    <source>
        <dbReference type="Google" id="ProtNLM"/>
    </source>
</evidence>